<evidence type="ECO:0000313" key="2">
    <source>
        <dbReference type="Proteomes" id="UP000319976"/>
    </source>
</evidence>
<dbReference type="RefSeq" id="WP_145261990.1">
    <property type="nucleotide sequence ID" value="NZ_CP036316.1"/>
</dbReference>
<accession>A0A517T8E6</accession>
<dbReference type="AlphaFoldDB" id="A0A517T8E6"/>
<evidence type="ECO:0000313" key="1">
    <source>
        <dbReference type="EMBL" id="QDT64644.1"/>
    </source>
</evidence>
<protein>
    <submittedName>
        <fullName evidence="1">Uncharacterized protein</fullName>
    </submittedName>
</protein>
<reference evidence="1 2" key="1">
    <citation type="submission" date="2019-02" db="EMBL/GenBank/DDBJ databases">
        <title>Deep-cultivation of Planctomycetes and their phenomic and genomic characterization uncovers novel biology.</title>
        <authorList>
            <person name="Wiegand S."/>
            <person name="Jogler M."/>
            <person name="Boedeker C."/>
            <person name="Pinto D."/>
            <person name="Vollmers J."/>
            <person name="Rivas-Marin E."/>
            <person name="Kohn T."/>
            <person name="Peeters S.H."/>
            <person name="Heuer A."/>
            <person name="Rast P."/>
            <person name="Oberbeckmann S."/>
            <person name="Bunk B."/>
            <person name="Jeske O."/>
            <person name="Meyerdierks A."/>
            <person name="Storesund J.E."/>
            <person name="Kallscheuer N."/>
            <person name="Luecker S."/>
            <person name="Lage O.M."/>
            <person name="Pohl T."/>
            <person name="Merkel B.J."/>
            <person name="Hornburger P."/>
            <person name="Mueller R.-W."/>
            <person name="Bruemmer F."/>
            <person name="Labrenz M."/>
            <person name="Spormann A.M."/>
            <person name="Op den Camp H."/>
            <person name="Overmann J."/>
            <person name="Amann R."/>
            <person name="Jetten M.S.M."/>
            <person name="Mascher T."/>
            <person name="Medema M.H."/>
            <person name="Devos D.P."/>
            <person name="Kaster A.-K."/>
            <person name="Ovreas L."/>
            <person name="Rohde M."/>
            <person name="Galperin M.Y."/>
            <person name="Jogler C."/>
        </authorList>
    </citation>
    <scope>NUCLEOTIDE SEQUENCE [LARGE SCALE GENOMIC DNA]</scope>
    <source>
        <strain evidence="1 2">V22</strain>
    </source>
</reference>
<gene>
    <name evidence="1" type="ORF">V22_18840</name>
</gene>
<proteinExistence type="predicted"/>
<dbReference type="KEGG" id="chya:V22_18840"/>
<name>A0A517T8E6_9PLAN</name>
<dbReference type="Proteomes" id="UP000319976">
    <property type="component" value="Chromosome"/>
</dbReference>
<dbReference type="OrthoDB" id="214272at2"/>
<sequence>MNISPHVLVVDGLQETEQVLKAALEPQGHTVGRVRAYDHNLLPDESPRVLVMHEESGESSKYTPNQIPRVVIGSFEVQSSDTPSVDRHLRSPFDYRDLVGAVQALLQAEADKSDMPKAA</sequence>
<organism evidence="1 2">
    <name type="scientific">Calycomorphotria hydatis</name>
    <dbReference type="NCBI Taxonomy" id="2528027"/>
    <lineage>
        <taxon>Bacteria</taxon>
        <taxon>Pseudomonadati</taxon>
        <taxon>Planctomycetota</taxon>
        <taxon>Planctomycetia</taxon>
        <taxon>Planctomycetales</taxon>
        <taxon>Planctomycetaceae</taxon>
        <taxon>Calycomorphotria</taxon>
    </lineage>
</organism>
<dbReference type="EMBL" id="CP036316">
    <property type="protein sequence ID" value="QDT64644.1"/>
    <property type="molecule type" value="Genomic_DNA"/>
</dbReference>
<keyword evidence="2" id="KW-1185">Reference proteome</keyword>